<dbReference type="AlphaFoldDB" id="A0A5J9SIJ5"/>
<dbReference type="OrthoDB" id="689578at2759"/>
<dbReference type="Gramene" id="TVT98738">
    <property type="protein sequence ID" value="TVT98738"/>
    <property type="gene ID" value="EJB05_55969"/>
</dbReference>
<feature type="region of interest" description="Disordered" evidence="1">
    <location>
        <begin position="1"/>
        <end position="55"/>
    </location>
</feature>
<sequence length="164" mass="17648">MASPPAVQCAAGRGGASVAVHHRGAPSRRARGHRGARRCRRPYTSAPPATAGAERVHRQRLSLGAAVCDRGGARGNAPGPRPAVARTDDRYLRLLELAFRDIDFGSGALFFHMRGYVAKEGLVFLVPSLSGDGSVYAYVNLFKRDMDVFRDCCYSLMAAGDSRL</sequence>
<organism evidence="2 3">
    <name type="scientific">Eragrostis curvula</name>
    <name type="common">weeping love grass</name>
    <dbReference type="NCBI Taxonomy" id="38414"/>
    <lineage>
        <taxon>Eukaryota</taxon>
        <taxon>Viridiplantae</taxon>
        <taxon>Streptophyta</taxon>
        <taxon>Embryophyta</taxon>
        <taxon>Tracheophyta</taxon>
        <taxon>Spermatophyta</taxon>
        <taxon>Magnoliopsida</taxon>
        <taxon>Liliopsida</taxon>
        <taxon>Poales</taxon>
        <taxon>Poaceae</taxon>
        <taxon>PACMAD clade</taxon>
        <taxon>Chloridoideae</taxon>
        <taxon>Eragrostideae</taxon>
        <taxon>Eragrostidinae</taxon>
        <taxon>Eragrostis</taxon>
    </lineage>
</organism>
<proteinExistence type="predicted"/>
<reference evidence="2 3" key="1">
    <citation type="journal article" date="2019" name="Sci. Rep.">
        <title>A high-quality genome of Eragrostis curvula grass provides insights into Poaceae evolution and supports new strategies to enhance forage quality.</title>
        <authorList>
            <person name="Carballo J."/>
            <person name="Santos B.A.C.M."/>
            <person name="Zappacosta D."/>
            <person name="Garbus I."/>
            <person name="Selva J.P."/>
            <person name="Gallo C.A."/>
            <person name="Diaz A."/>
            <person name="Albertini E."/>
            <person name="Caccamo M."/>
            <person name="Echenique V."/>
        </authorList>
    </citation>
    <scope>NUCLEOTIDE SEQUENCE [LARGE SCALE GENOMIC DNA]</scope>
    <source>
        <strain evidence="3">cv. Victoria</strain>
        <tissue evidence="2">Leaf</tissue>
    </source>
</reference>
<evidence type="ECO:0000313" key="3">
    <source>
        <dbReference type="Proteomes" id="UP000324897"/>
    </source>
</evidence>
<accession>A0A5J9SIJ5</accession>
<feature type="non-terminal residue" evidence="2">
    <location>
        <position position="1"/>
    </location>
</feature>
<feature type="compositionally biased region" description="Basic residues" evidence="1">
    <location>
        <begin position="20"/>
        <end position="41"/>
    </location>
</feature>
<dbReference type="Proteomes" id="UP000324897">
    <property type="component" value="Unassembled WGS sequence"/>
</dbReference>
<dbReference type="GO" id="GO:0016747">
    <property type="term" value="F:acyltransferase activity, transferring groups other than amino-acyl groups"/>
    <property type="evidence" value="ECO:0007669"/>
    <property type="project" value="UniProtKB-ARBA"/>
</dbReference>
<protein>
    <submittedName>
        <fullName evidence="2">Uncharacterized protein</fullName>
    </submittedName>
</protein>
<evidence type="ECO:0000256" key="1">
    <source>
        <dbReference type="SAM" id="MobiDB-lite"/>
    </source>
</evidence>
<dbReference type="Gene3D" id="3.30.559.10">
    <property type="entry name" value="Chloramphenicol acetyltransferase-like domain"/>
    <property type="match status" value="1"/>
</dbReference>
<evidence type="ECO:0000313" key="2">
    <source>
        <dbReference type="EMBL" id="TVT98738.1"/>
    </source>
</evidence>
<keyword evidence="3" id="KW-1185">Reference proteome</keyword>
<name>A0A5J9SIJ5_9POAL</name>
<dbReference type="EMBL" id="RWGY01000817">
    <property type="protein sequence ID" value="TVT98738.1"/>
    <property type="molecule type" value="Genomic_DNA"/>
</dbReference>
<dbReference type="InterPro" id="IPR023213">
    <property type="entry name" value="CAT-like_dom_sf"/>
</dbReference>
<comment type="caution">
    <text evidence="2">The sequence shown here is derived from an EMBL/GenBank/DDBJ whole genome shotgun (WGS) entry which is preliminary data.</text>
</comment>
<gene>
    <name evidence="2" type="ORF">EJB05_55969</name>
</gene>